<proteinExistence type="predicted"/>
<dbReference type="GeneTree" id="ENSGT00920000149199"/>
<dbReference type="Pfam" id="PF02931">
    <property type="entry name" value="Neur_chan_LBD"/>
    <property type="match status" value="1"/>
</dbReference>
<feature type="domain" description="Neurotransmitter-gated ion-channel ligand-binding" evidence="8">
    <location>
        <begin position="127"/>
        <end position="266"/>
    </location>
</feature>
<dbReference type="Ensembl" id="ENSOKIT00005089103.1">
    <property type="protein sequence ID" value="ENSOKIP00005083476.1"/>
    <property type="gene ID" value="ENSOKIG00005036198.1"/>
</dbReference>
<feature type="compositionally biased region" description="Low complexity" evidence="5">
    <location>
        <begin position="51"/>
        <end position="75"/>
    </location>
</feature>
<dbReference type="InterPro" id="IPR006201">
    <property type="entry name" value="Neur_channel"/>
</dbReference>
<keyword evidence="4 6" id="KW-0472">Membrane</keyword>
<evidence type="ECO:0000256" key="7">
    <source>
        <dbReference type="SAM" id="SignalP"/>
    </source>
</evidence>
<dbReference type="InterPro" id="IPR006202">
    <property type="entry name" value="Neur_chan_lig-bd"/>
</dbReference>
<evidence type="ECO:0000256" key="5">
    <source>
        <dbReference type="SAM" id="MobiDB-lite"/>
    </source>
</evidence>
<organism evidence="10 11">
    <name type="scientific">Oncorhynchus kisutch</name>
    <name type="common">Coho salmon</name>
    <name type="synonym">Salmo kisutch</name>
    <dbReference type="NCBI Taxonomy" id="8019"/>
    <lineage>
        <taxon>Eukaryota</taxon>
        <taxon>Metazoa</taxon>
        <taxon>Chordata</taxon>
        <taxon>Craniata</taxon>
        <taxon>Vertebrata</taxon>
        <taxon>Euteleostomi</taxon>
        <taxon>Actinopterygii</taxon>
        <taxon>Neopterygii</taxon>
        <taxon>Teleostei</taxon>
        <taxon>Protacanthopterygii</taxon>
        <taxon>Salmoniformes</taxon>
        <taxon>Salmonidae</taxon>
        <taxon>Salmoninae</taxon>
        <taxon>Oncorhynchus</taxon>
    </lineage>
</organism>
<keyword evidence="3 6" id="KW-1133">Transmembrane helix</keyword>
<feature type="region of interest" description="Disordered" evidence="5">
    <location>
        <begin position="51"/>
        <end position="106"/>
    </location>
</feature>
<evidence type="ECO:0000256" key="4">
    <source>
        <dbReference type="ARBA" id="ARBA00023136"/>
    </source>
</evidence>
<dbReference type="SUPFAM" id="SSF90112">
    <property type="entry name" value="Neurotransmitter-gated ion-channel transmembrane pore"/>
    <property type="match status" value="1"/>
</dbReference>
<dbReference type="InterPro" id="IPR036734">
    <property type="entry name" value="Neur_chan_lig-bd_sf"/>
</dbReference>
<feature type="transmembrane region" description="Helical" evidence="6">
    <location>
        <begin position="463"/>
        <end position="485"/>
    </location>
</feature>
<dbReference type="AlphaFoldDB" id="A0A8C7MW01"/>
<feature type="transmembrane region" description="Helical" evidence="6">
    <location>
        <begin position="308"/>
        <end position="329"/>
    </location>
</feature>
<dbReference type="SUPFAM" id="SSF63712">
    <property type="entry name" value="Nicotinic receptor ligand binding domain-like"/>
    <property type="match status" value="1"/>
</dbReference>
<name>A0A8C7MW01_ONCKI</name>
<keyword evidence="2 6" id="KW-0812">Transmembrane</keyword>
<evidence type="ECO:0000259" key="9">
    <source>
        <dbReference type="Pfam" id="PF02932"/>
    </source>
</evidence>
<evidence type="ECO:0000313" key="10">
    <source>
        <dbReference type="Ensembl" id="ENSOKIP00005083476.1"/>
    </source>
</evidence>
<keyword evidence="11" id="KW-1185">Reference proteome</keyword>
<reference evidence="10" key="2">
    <citation type="submission" date="2025-09" db="UniProtKB">
        <authorList>
            <consortium name="Ensembl"/>
        </authorList>
    </citation>
    <scope>IDENTIFICATION</scope>
</reference>
<evidence type="ECO:0000259" key="8">
    <source>
        <dbReference type="Pfam" id="PF02931"/>
    </source>
</evidence>
<evidence type="ECO:0000256" key="1">
    <source>
        <dbReference type="ARBA" id="ARBA00004141"/>
    </source>
</evidence>
<dbReference type="GO" id="GO:0016020">
    <property type="term" value="C:membrane"/>
    <property type="evidence" value="ECO:0007669"/>
    <property type="project" value="UniProtKB-SubCell"/>
</dbReference>
<sequence length="498" mass="54570">MYFVTGGRAGMRPIDHSVLKCCLFSLLLLPVSAADPPSNAAILASETTAGNASNTANAGQAPNTSTNTSNTASTNQPFNTASTNQPSNTASTNQPSNTATSSRATTPSCTTRRCLASMLIAKEALSQPQSPSCISNISVPLIVYETLSVDTKDLRFESHLQVMLSWEDPDLSWDTSVYHHDMVVLPVSKIWTPELHVTNGVQTTIKHGNKDLLVHSNGTIEHMVIMNTVVGCEVNLYNYPFASDFCPIAINVWALKGCGMFLNFGNVSTTSANRGDWLTENVELDAKGGRDDRNYLWVSLKMRSENPFLSLVLPSILIIVADVVSFSLPLGGGERISFKVTLVLSFIMFLIILNDLLPGGGQCSPIIRKHFCFCLVILVLSTLQSMVLTRLAKCGTLWPCSLSKSKDSLLKDTDNEEESKSDIKASEEEKNTALQKVVKFLNKMAAQDQKNAIHHRFANKVDLICFCIYLTVLIVYAVVILYFSFGSQCKINQLDFWS</sequence>
<evidence type="ECO:0000256" key="3">
    <source>
        <dbReference type="ARBA" id="ARBA00022989"/>
    </source>
</evidence>
<feature type="domain" description="Neurotransmitter-gated ion-channel transmembrane" evidence="9">
    <location>
        <begin position="311"/>
        <end position="388"/>
    </location>
</feature>
<feature type="transmembrane region" description="Helical" evidence="6">
    <location>
        <begin position="336"/>
        <end position="354"/>
    </location>
</feature>
<dbReference type="Pfam" id="PF02932">
    <property type="entry name" value="Neur_chan_memb"/>
    <property type="match status" value="1"/>
</dbReference>
<dbReference type="GO" id="GO:0004888">
    <property type="term" value="F:transmembrane signaling receptor activity"/>
    <property type="evidence" value="ECO:0007669"/>
    <property type="project" value="InterPro"/>
</dbReference>
<feature type="transmembrane region" description="Helical" evidence="6">
    <location>
        <begin position="366"/>
        <end position="383"/>
    </location>
</feature>
<feature type="signal peptide" evidence="7">
    <location>
        <begin position="1"/>
        <end position="33"/>
    </location>
</feature>
<feature type="chain" id="PRO_5033997691" evidence="7">
    <location>
        <begin position="34"/>
        <end position="498"/>
    </location>
</feature>
<comment type="subcellular location">
    <subcellularLocation>
        <location evidence="1">Membrane</location>
        <topology evidence="1">Multi-pass membrane protein</topology>
    </subcellularLocation>
</comment>
<dbReference type="Gene3D" id="1.20.58.390">
    <property type="entry name" value="Neurotransmitter-gated ion-channel transmembrane domain"/>
    <property type="match status" value="1"/>
</dbReference>
<dbReference type="GO" id="GO:0005230">
    <property type="term" value="F:extracellular ligand-gated monoatomic ion channel activity"/>
    <property type="evidence" value="ECO:0007669"/>
    <property type="project" value="InterPro"/>
</dbReference>
<accession>A0A8C7MW01</accession>
<evidence type="ECO:0000256" key="2">
    <source>
        <dbReference type="ARBA" id="ARBA00022692"/>
    </source>
</evidence>
<reference evidence="10" key="1">
    <citation type="submission" date="2025-08" db="UniProtKB">
        <authorList>
            <consortium name="Ensembl"/>
        </authorList>
    </citation>
    <scope>IDENTIFICATION</scope>
</reference>
<gene>
    <name evidence="10" type="primary">LOC109898747</name>
</gene>
<dbReference type="InterPro" id="IPR038050">
    <property type="entry name" value="Neuro_actylchol_rec"/>
</dbReference>
<feature type="compositionally biased region" description="Polar residues" evidence="5">
    <location>
        <begin position="76"/>
        <end position="106"/>
    </location>
</feature>
<protein>
    <submittedName>
        <fullName evidence="10">5-hydroxytryptamine receptor 3A-like</fullName>
    </submittedName>
</protein>
<dbReference type="InterPro" id="IPR036719">
    <property type="entry name" value="Neuro-gated_channel_TM_sf"/>
</dbReference>
<evidence type="ECO:0000256" key="6">
    <source>
        <dbReference type="SAM" id="Phobius"/>
    </source>
</evidence>
<dbReference type="Proteomes" id="UP000694557">
    <property type="component" value="Unassembled WGS sequence"/>
</dbReference>
<dbReference type="PANTHER" id="PTHR18945">
    <property type="entry name" value="NEUROTRANSMITTER GATED ION CHANNEL"/>
    <property type="match status" value="1"/>
</dbReference>
<keyword evidence="7" id="KW-0732">Signal</keyword>
<dbReference type="InterPro" id="IPR006029">
    <property type="entry name" value="Neurotrans-gated_channel_TM"/>
</dbReference>
<evidence type="ECO:0000313" key="11">
    <source>
        <dbReference type="Proteomes" id="UP000694557"/>
    </source>
</evidence>
<dbReference type="Gene3D" id="2.70.170.10">
    <property type="entry name" value="Neurotransmitter-gated ion-channel ligand-binding domain"/>
    <property type="match status" value="1"/>
</dbReference>